<dbReference type="GO" id="GO:0005576">
    <property type="term" value="C:extracellular region"/>
    <property type="evidence" value="ECO:0007669"/>
    <property type="project" value="UniProtKB-SubCell"/>
</dbReference>
<dbReference type="EMBL" id="JAHCVI010000006">
    <property type="protein sequence ID" value="KAG7284222.1"/>
    <property type="molecule type" value="Genomic_DNA"/>
</dbReference>
<evidence type="ECO:0000256" key="6">
    <source>
        <dbReference type="ARBA" id="ARBA00023001"/>
    </source>
</evidence>
<organism evidence="18 19">
    <name type="scientific">Staphylotrichum longicolle</name>
    <dbReference type="NCBI Taxonomy" id="669026"/>
    <lineage>
        <taxon>Eukaryota</taxon>
        <taxon>Fungi</taxon>
        <taxon>Dikarya</taxon>
        <taxon>Ascomycota</taxon>
        <taxon>Pezizomycotina</taxon>
        <taxon>Sordariomycetes</taxon>
        <taxon>Sordariomycetidae</taxon>
        <taxon>Sordariales</taxon>
        <taxon>Chaetomiaceae</taxon>
        <taxon>Staphylotrichum</taxon>
    </lineage>
</organism>
<keyword evidence="12" id="KW-0624">Polysaccharide degradation</keyword>
<evidence type="ECO:0000256" key="16">
    <source>
        <dbReference type="SAM" id="SignalP"/>
    </source>
</evidence>
<evidence type="ECO:0000256" key="11">
    <source>
        <dbReference type="ARBA" id="ARBA00023277"/>
    </source>
</evidence>
<feature type="domain" description="Auxiliary Activity family 9 catalytic" evidence="17">
    <location>
        <begin position="18"/>
        <end position="223"/>
    </location>
</feature>
<dbReference type="PANTHER" id="PTHR33353:SF10">
    <property type="entry name" value="ENDO-BETA-1,4-GLUCANASE D"/>
    <property type="match status" value="1"/>
</dbReference>
<keyword evidence="9" id="KW-0503">Monooxygenase</keyword>
<dbReference type="GO" id="GO:0046872">
    <property type="term" value="F:metal ion binding"/>
    <property type="evidence" value="ECO:0007669"/>
    <property type="project" value="UniProtKB-KW"/>
</dbReference>
<evidence type="ECO:0000256" key="13">
    <source>
        <dbReference type="ARBA" id="ARBA00044502"/>
    </source>
</evidence>
<dbReference type="InterPro" id="IPR049892">
    <property type="entry name" value="AA9"/>
</dbReference>
<keyword evidence="19" id="KW-1185">Reference proteome</keyword>
<evidence type="ECO:0000259" key="17">
    <source>
        <dbReference type="Pfam" id="PF03443"/>
    </source>
</evidence>
<dbReference type="GO" id="GO:0004497">
    <property type="term" value="F:monooxygenase activity"/>
    <property type="evidence" value="ECO:0007669"/>
    <property type="project" value="UniProtKB-KW"/>
</dbReference>
<dbReference type="PANTHER" id="PTHR33353">
    <property type="entry name" value="PUTATIVE (AFU_ORTHOLOGUE AFUA_1G12560)-RELATED"/>
    <property type="match status" value="1"/>
</dbReference>
<evidence type="ECO:0000256" key="3">
    <source>
        <dbReference type="ARBA" id="ARBA00022525"/>
    </source>
</evidence>
<gene>
    <name evidence="18" type="ORF">NEMBOFW57_010586</name>
</gene>
<keyword evidence="8" id="KW-0186">Copper</keyword>
<proteinExistence type="inferred from homology"/>
<comment type="catalytic activity">
    <reaction evidence="14">
        <text>[(1-&gt;4)-beta-D-glucosyl]n+m + reduced acceptor + O2 = 4-dehydro-beta-D-glucosyl-[(1-&gt;4)-beta-D-glucosyl]n-1 + [(1-&gt;4)-beta-D-glucosyl]m + acceptor + H2O.</text>
        <dbReference type="EC" id="1.14.99.56"/>
    </reaction>
</comment>
<name>A0AAD4HUE5_9PEZI</name>
<comment type="subcellular location">
    <subcellularLocation>
        <location evidence="2">Secreted</location>
    </subcellularLocation>
</comment>
<evidence type="ECO:0000256" key="15">
    <source>
        <dbReference type="ARBA" id="ARBA00047174"/>
    </source>
</evidence>
<comment type="caution">
    <text evidence="18">The sequence shown here is derived from an EMBL/GenBank/DDBJ whole genome shotgun (WGS) entry which is preliminary data.</text>
</comment>
<evidence type="ECO:0000256" key="4">
    <source>
        <dbReference type="ARBA" id="ARBA00022723"/>
    </source>
</evidence>
<evidence type="ECO:0000256" key="1">
    <source>
        <dbReference type="ARBA" id="ARBA00001973"/>
    </source>
</evidence>
<evidence type="ECO:0000256" key="9">
    <source>
        <dbReference type="ARBA" id="ARBA00023033"/>
    </source>
</evidence>
<feature type="chain" id="PRO_5042293874" description="lytic cellulose monooxygenase (C4-dehydrogenating)" evidence="16">
    <location>
        <begin position="18"/>
        <end position="233"/>
    </location>
</feature>
<dbReference type="CDD" id="cd21175">
    <property type="entry name" value="LPMO_AA9"/>
    <property type="match status" value="1"/>
</dbReference>
<accession>A0AAD4HUE5</accession>
<dbReference type="EC" id="1.14.99.56" evidence="15"/>
<comment type="similarity">
    <text evidence="13">Belongs to the polysaccharide monooxygenase AA9 family.</text>
</comment>
<keyword evidence="3" id="KW-0964">Secreted</keyword>
<keyword evidence="11" id="KW-0119">Carbohydrate metabolism</keyword>
<keyword evidence="7" id="KW-0560">Oxidoreductase</keyword>
<evidence type="ECO:0000256" key="5">
    <source>
        <dbReference type="ARBA" id="ARBA00022729"/>
    </source>
</evidence>
<protein>
    <recommendedName>
        <fullName evidence="15">lytic cellulose monooxygenase (C4-dehydrogenating)</fullName>
        <ecNumber evidence="15">1.14.99.56</ecNumber>
    </recommendedName>
</protein>
<dbReference type="Pfam" id="PF03443">
    <property type="entry name" value="AA9"/>
    <property type="match status" value="1"/>
</dbReference>
<reference evidence="18" key="1">
    <citation type="submission" date="2023-02" db="EMBL/GenBank/DDBJ databases">
        <authorList>
            <person name="Palmer J.M."/>
        </authorList>
    </citation>
    <scope>NUCLEOTIDE SEQUENCE</scope>
    <source>
        <strain evidence="18">FW57</strain>
    </source>
</reference>
<feature type="signal peptide" evidence="16">
    <location>
        <begin position="1"/>
        <end position="17"/>
    </location>
</feature>
<evidence type="ECO:0000256" key="10">
    <source>
        <dbReference type="ARBA" id="ARBA00023157"/>
    </source>
</evidence>
<evidence type="ECO:0000313" key="19">
    <source>
        <dbReference type="Proteomes" id="UP001197093"/>
    </source>
</evidence>
<evidence type="ECO:0000256" key="8">
    <source>
        <dbReference type="ARBA" id="ARBA00023008"/>
    </source>
</evidence>
<keyword evidence="6" id="KW-0136">Cellulose degradation</keyword>
<dbReference type="Gene3D" id="2.70.50.70">
    <property type="match status" value="1"/>
</dbReference>
<dbReference type="Proteomes" id="UP001197093">
    <property type="component" value="Unassembled WGS sequence"/>
</dbReference>
<dbReference type="AlphaFoldDB" id="A0AAD4HUE5"/>
<evidence type="ECO:0000256" key="14">
    <source>
        <dbReference type="ARBA" id="ARBA00045077"/>
    </source>
</evidence>
<keyword evidence="10" id="KW-1015">Disulfide bond</keyword>
<keyword evidence="5 16" id="KW-0732">Signal</keyword>
<evidence type="ECO:0000313" key="18">
    <source>
        <dbReference type="EMBL" id="KAG7284222.1"/>
    </source>
</evidence>
<keyword evidence="4" id="KW-0479">Metal-binding</keyword>
<evidence type="ECO:0000256" key="2">
    <source>
        <dbReference type="ARBA" id="ARBA00004613"/>
    </source>
</evidence>
<comment type="cofactor">
    <cofactor evidence="1">
        <name>Cu(2+)</name>
        <dbReference type="ChEBI" id="CHEBI:29036"/>
    </cofactor>
</comment>
<sequence length="233" mass="24128">MKLTASVALLAAAGAQAHYTFPRTTVNGVTSAEWETIRITENFQSHGPVQDVTSAAMTCYQRDVGTGAAKIVPVQAGGTVSFTVDTSIGHPGPLHFYMAKVPSGKTAATFDGKGAVWFKIYQDGPAGLGTSSITWPSSGKSQVSVTIPSCIANGDYLLRVEHIALHSASSVGGAQLYIGCAQLTVSGGSGTLNTGTLVSFPGAYKATDPGILFQLYWPTPTSYVNPGPPVVKC</sequence>
<evidence type="ECO:0000256" key="7">
    <source>
        <dbReference type="ARBA" id="ARBA00023002"/>
    </source>
</evidence>
<dbReference type="InterPro" id="IPR005103">
    <property type="entry name" value="AA9_LPMO"/>
</dbReference>
<dbReference type="GO" id="GO:0030245">
    <property type="term" value="P:cellulose catabolic process"/>
    <property type="evidence" value="ECO:0007669"/>
    <property type="project" value="UniProtKB-KW"/>
</dbReference>
<evidence type="ECO:0000256" key="12">
    <source>
        <dbReference type="ARBA" id="ARBA00023326"/>
    </source>
</evidence>